<evidence type="ECO:0000313" key="10">
    <source>
        <dbReference type="Proteomes" id="UP000234275"/>
    </source>
</evidence>
<dbReference type="OrthoDB" id="2138173at2759"/>
<dbReference type="Proteomes" id="UP000234275">
    <property type="component" value="Unassembled WGS sequence"/>
</dbReference>
<dbReference type="PANTHER" id="PTHR43035:SF3">
    <property type="entry name" value="NITROREDUCTASE DOMAIN-CONTAINING PROTEIN"/>
    <property type="match status" value="1"/>
</dbReference>
<dbReference type="GO" id="GO:0005737">
    <property type="term" value="C:cytoplasm"/>
    <property type="evidence" value="ECO:0007669"/>
    <property type="project" value="UniProtKB-SubCell"/>
</dbReference>
<evidence type="ECO:0000313" key="9">
    <source>
        <dbReference type="EMBL" id="PLB54822.1"/>
    </source>
</evidence>
<feature type="region of interest" description="Disordered" evidence="7">
    <location>
        <begin position="228"/>
        <end position="251"/>
    </location>
</feature>
<dbReference type="RefSeq" id="XP_024710124.1">
    <property type="nucleotide sequence ID" value="XM_024848253.1"/>
</dbReference>
<dbReference type="FunFam" id="3.40.109.10:FF:000001">
    <property type="entry name" value="Nitroreductase family"/>
    <property type="match status" value="1"/>
</dbReference>
<dbReference type="GO" id="GO:0034599">
    <property type="term" value="P:cellular response to oxidative stress"/>
    <property type="evidence" value="ECO:0007669"/>
    <property type="project" value="InterPro"/>
</dbReference>
<proteinExistence type="inferred from homology"/>
<organism evidence="9 10">
    <name type="scientific">Aspergillus steynii IBT 23096</name>
    <dbReference type="NCBI Taxonomy" id="1392250"/>
    <lineage>
        <taxon>Eukaryota</taxon>
        <taxon>Fungi</taxon>
        <taxon>Dikarya</taxon>
        <taxon>Ascomycota</taxon>
        <taxon>Pezizomycotina</taxon>
        <taxon>Eurotiomycetes</taxon>
        <taxon>Eurotiomycetidae</taxon>
        <taxon>Eurotiales</taxon>
        <taxon>Aspergillaceae</taxon>
        <taxon>Aspergillus</taxon>
        <taxon>Aspergillus subgen. Circumdati</taxon>
    </lineage>
</organism>
<evidence type="ECO:0000256" key="7">
    <source>
        <dbReference type="SAM" id="MobiDB-lite"/>
    </source>
</evidence>
<sequence>MASRILSRGSSSRLPLLSRFPSISKPSLSASPRLFSTTPNNSNALISLAQSRRTIYNLGKTLPPSVTDKEIESLVHAAILNVPSAFNTQSTRLVLLLHSEHERLWDVVMRSFEEGLVSSGKVSREIWEGQTRPKLEGMRGGVGTVLFYEDPAHIEPFKEKFATYKDHFETWAQHSNAMHQYFLWTGLESLGFGANLQHYNPLVDAPVAAEWDIPRDWKLVAQLVFGSPEGGPNEKSQKPIEERVKVFGKRD</sequence>
<dbReference type="InterPro" id="IPR000415">
    <property type="entry name" value="Nitroreductase-like"/>
</dbReference>
<keyword evidence="6" id="KW-0539">Nucleus</keyword>
<keyword evidence="4" id="KW-0963">Cytoplasm</keyword>
<keyword evidence="5" id="KW-0560">Oxidoreductase</keyword>
<evidence type="ECO:0000256" key="2">
    <source>
        <dbReference type="ARBA" id="ARBA00004496"/>
    </source>
</evidence>
<dbReference type="SUPFAM" id="SSF55469">
    <property type="entry name" value="FMN-dependent nitroreductase-like"/>
    <property type="match status" value="1"/>
</dbReference>
<evidence type="ECO:0000256" key="4">
    <source>
        <dbReference type="ARBA" id="ARBA00022490"/>
    </source>
</evidence>
<dbReference type="VEuPathDB" id="FungiDB:P170DRAFT_432400"/>
<dbReference type="GO" id="GO:0005634">
    <property type="term" value="C:nucleus"/>
    <property type="evidence" value="ECO:0007669"/>
    <property type="project" value="UniProtKB-SubCell"/>
</dbReference>
<protein>
    <submittedName>
        <fullName evidence="9">Nitroreductase</fullName>
    </submittedName>
</protein>
<dbReference type="STRING" id="1392250.A0A2I2GPL3"/>
<dbReference type="Pfam" id="PF00881">
    <property type="entry name" value="Nitroreductase"/>
    <property type="match status" value="1"/>
</dbReference>
<evidence type="ECO:0000256" key="3">
    <source>
        <dbReference type="ARBA" id="ARBA00007118"/>
    </source>
</evidence>
<dbReference type="GeneID" id="36555952"/>
<accession>A0A2I2GPL3</accession>
<feature type="domain" description="Nitroreductase" evidence="8">
    <location>
        <begin position="50"/>
        <end position="226"/>
    </location>
</feature>
<dbReference type="EMBL" id="MSFO01000001">
    <property type="protein sequence ID" value="PLB54822.1"/>
    <property type="molecule type" value="Genomic_DNA"/>
</dbReference>
<evidence type="ECO:0000256" key="1">
    <source>
        <dbReference type="ARBA" id="ARBA00004123"/>
    </source>
</evidence>
<comment type="subcellular location">
    <subcellularLocation>
        <location evidence="2">Cytoplasm</location>
    </subcellularLocation>
    <subcellularLocation>
        <location evidence="1">Nucleus</location>
    </subcellularLocation>
</comment>
<keyword evidence="10" id="KW-1185">Reference proteome</keyword>
<evidence type="ECO:0000256" key="5">
    <source>
        <dbReference type="ARBA" id="ARBA00023002"/>
    </source>
</evidence>
<dbReference type="InterPro" id="IPR029479">
    <property type="entry name" value="Nitroreductase"/>
</dbReference>
<dbReference type="InterPro" id="IPR033877">
    <property type="entry name" value="Frm2/Hbn1"/>
</dbReference>
<reference evidence="9 10" key="1">
    <citation type="submission" date="2016-12" db="EMBL/GenBank/DDBJ databases">
        <title>The genomes of Aspergillus section Nigri reveals drivers in fungal speciation.</title>
        <authorList>
            <consortium name="DOE Joint Genome Institute"/>
            <person name="Vesth T.C."/>
            <person name="Nybo J."/>
            <person name="Theobald S."/>
            <person name="Brandl J."/>
            <person name="Frisvad J.C."/>
            <person name="Nielsen K.F."/>
            <person name="Lyhne E.K."/>
            <person name="Kogle M.E."/>
            <person name="Kuo A."/>
            <person name="Riley R."/>
            <person name="Clum A."/>
            <person name="Nolan M."/>
            <person name="Lipzen A."/>
            <person name="Salamov A."/>
            <person name="Henrissat B."/>
            <person name="Wiebenga A."/>
            <person name="De Vries R.P."/>
            <person name="Grigoriev I.V."/>
            <person name="Mortensen U.H."/>
            <person name="Andersen M.R."/>
            <person name="Baker S.E."/>
        </authorList>
    </citation>
    <scope>NUCLEOTIDE SEQUENCE [LARGE SCALE GENOMIC DNA]</scope>
    <source>
        <strain evidence="9 10">IBT 23096</strain>
    </source>
</reference>
<dbReference type="CDD" id="cd02140">
    <property type="entry name" value="Frm2-like"/>
    <property type="match status" value="1"/>
</dbReference>
<dbReference type="GO" id="GO:0016491">
    <property type="term" value="F:oxidoreductase activity"/>
    <property type="evidence" value="ECO:0007669"/>
    <property type="project" value="UniProtKB-KW"/>
</dbReference>
<gene>
    <name evidence="9" type="ORF">P170DRAFT_432400</name>
</gene>
<feature type="compositionally biased region" description="Basic and acidic residues" evidence="7">
    <location>
        <begin position="235"/>
        <end position="251"/>
    </location>
</feature>
<comment type="similarity">
    <text evidence="3">Belongs to the nitroreductase family.</text>
</comment>
<dbReference type="Gene3D" id="3.40.109.10">
    <property type="entry name" value="NADH Oxidase"/>
    <property type="match status" value="1"/>
</dbReference>
<name>A0A2I2GPL3_9EURO</name>
<evidence type="ECO:0000259" key="8">
    <source>
        <dbReference type="Pfam" id="PF00881"/>
    </source>
</evidence>
<evidence type="ECO:0000256" key="6">
    <source>
        <dbReference type="ARBA" id="ARBA00023242"/>
    </source>
</evidence>
<dbReference type="AlphaFoldDB" id="A0A2I2GPL3"/>
<dbReference type="PANTHER" id="PTHR43035">
    <property type="entry name" value="FATTY ACID REPRESSION MUTANT PROTEIN 2-RELATED"/>
    <property type="match status" value="1"/>
</dbReference>
<comment type="caution">
    <text evidence="9">The sequence shown here is derived from an EMBL/GenBank/DDBJ whole genome shotgun (WGS) entry which is preliminary data.</text>
</comment>